<dbReference type="EMBL" id="QSUP01000012">
    <property type="protein sequence ID" value="RGN51060.1"/>
    <property type="molecule type" value="Genomic_DNA"/>
</dbReference>
<evidence type="ECO:0000313" key="4">
    <source>
        <dbReference type="Proteomes" id="UP000261088"/>
    </source>
</evidence>
<evidence type="ECO:0000313" key="5">
    <source>
        <dbReference type="Proteomes" id="UP000437446"/>
    </source>
</evidence>
<dbReference type="InterPro" id="IPR006311">
    <property type="entry name" value="TAT_signal"/>
</dbReference>
<evidence type="ECO:0000256" key="1">
    <source>
        <dbReference type="SAM" id="SignalP"/>
    </source>
</evidence>
<evidence type="ECO:0000313" key="3">
    <source>
        <dbReference type="EMBL" id="RGN51060.1"/>
    </source>
</evidence>
<dbReference type="Proteomes" id="UP000261088">
    <property type="component" value="Unassembled WGS sequence"/>
</dbReference>
<comment type="caution">
    <text evidence="3">The sequence shown here is derived from an EMBL/GenBank/DDBJ whole genome shotgun (WGS) entry which is preliminary data.</text>
</comment>
<protein>
    <recommendedName>
        <fullName evidence="6">Sulfatase-like hydrolase/transferase</fullName>
    </recommendedName>
</protein>
<organism evidence="3 4">
    <name type="scientific">Parabacteroides merdae</name>
    <dbReference type="NCBI Taxonomy" id="46503"/>
    <lineage>
        <taxon>Bacteria</taxon>
        <taxon>Pseudomonadati</taxon>
        <taxon>Bacteroidota</taxon>
        <taxon>Bacteroidia</taxon>
        <taxon>Bacteroidales</taxon>
        <taxon>Tannerellaceae</taxon>
        <taxon>Parabacteroides</taxon>
    </lineage>
</organism>
<name>A0A3R6B7D3_9BACT</name>
<dbReference type="Proteomes" id="UP000437446">
    <property type="component" value="Unassembled WGS sequence"/>
</dbReference>
<dbReference type="EMBL" id="WNCR01000007">
    <property type="protein sequence ID" value="MTU30279.1"/>
    <property type="molecule type" value="Genomic_DNA"/>
</dbReference>
<dbReference type="Gene3D" id="3.40.720.10">
    <property type="entry name" value="Alkaline Phosphatase, subunit A"/>
    <property type="match status" value="1"/>
</dbReference>
<keyword evidence="1" id="KW-0732">Signal</keyword>
<feature type="signal peptide" evidence="1">
    <location>
        <begin position="1"/>
        <end position="28"/>
    </location>
</feature>
<reference evidence="2 5" key="2">
    <citation type="journal article" date="2019" name="Nat. Med.">
        <title>A library of human gut bacterial isolates paired with longitudinal multiomics data enables mechanistic microbiome research.</title>
        <authorList>
            <person name="Poyet M."/>
            <person name="Groussin M."/>
            <person name="Gibbons S.M."/>
            <person name="Avila-Pacheco J."/>
            <person name="Jiang X."/>
            <person name="Kearney S.M."/>
            <person name="Perrotta A.R."/>
            <person name="Berdy B."/>
            <person name="Zhao S."/>
            <person name="Lieberman T.D."/>
            <person name="Swanson P.K."/>
            <person name="Smith M."/>
            <person name="Roesemann S."/>
            <person name="Alexander J.E."/>
            <person name="Rich S.A."/>
            <person name="Livny J."/>
            <person name="Vlamakis H."/>
            <person name="Clish C."/>
            <person name="Bullock K."/>
            <person name="Deik A."/>
            <person name="Scott J."/>
            <person name="Pierce K.A."/>
            <person name="Xavier R.J."/>
            <person name="Alm E.J."/>
        </authorList>
    </citation>
    <scope>NUCLEOTIDE SEQUENCE [LARGE SCALE GENOMIC DNA]</scope>
    <source>
        <strain evidence="2 5">BIOML-A25</strain>
    </source>
</reference>
<dbReference type="SUPFAM" id="SSF53649">
    <property type="entry name" value="Alkaline phosphatase-like"/>
    <property type="match status" value="1"/>
</dbReference>
<proteinExistence type="predicted"/>
<evidence type="ECO:0000313" key="2">
    <source>
        <dbReference type="EMBL" id="MTU30279.1"/>
    </source>
</evidence>
<reference evidence="3 4" key="1">
    <citation type="submission" date="2018-08" db="EMBL/GenBank/DDBJ databases">
        <title>A genome reference for cultivated species of the human gut microbiota.</title>
        <authorList>
            <person name="Zou Y."/>
            <person name="Xue W."/>
            <person name="Luo G."/>
        </authorList>
    </citation>
    <scope>NUCLEOTIDE SEQUENCE [LARGE SCALE GENOMIC DNA]</scope>
    <source>
        <strain evidence="3 4">OM05-11AA</strain>
    </source>
</reference>
<sequence>MKNSRRTFFKQGLAGALALGSASLPVSAAAMTDGVGKVKAKRVVLISLDEMIVPWGITGPGIRKGFKITEPNNTVNTAATILRLFDVEKPLPWTGEVLSSIFK</sequence>
<accession>A0A3R6B7D3</accession>
<dbReference type="InterPro" id="IPR017850">
    <property type="entry name" value="Alkaline_phosphatase_core_sf"/>
</dbReference>
<feature type="chain" id="PRO_5043187544" description="Sulfatase-like hydrolase/transferase" evidence="1">
    <location>
        <begin position="29"/>
        <end position="103"/>
    </location>
</feature>
<dbReference type="PROSITE" id="PS51318">
    <property type="entry name" value="TAT"/>
    <property type="match status" value="1"/>
</dbReference>
<gene>
    <name evidence="3" type="ORF">DXB61_11115</name>
    <name evidence="2" type="ORF">GMD66_13885</name>
</gene>
<dbReference type="AlphaFoldDB" id="A0A3R6B7D3"/>
<evidence type="ECO:0008006" key="6">
    <source>
        <dbReference type="Google" id="ProtNLM"/>
    </source>
</evidence>